<evidence type="ECO:0000313" key="1">
    <source>
        <dbReference type="EMBL" id="KAK9724075.1"/>
    </source>
</evidence>
<dbReference type="PANTHER" id="PTHR34222">
    <property type="entry name" value="GAG_PRE-INTEGRS DOMAIN-CONTAINING PROTEIN"/>
    <property type="match status" value="1"/>
</dbReference>
<name>A0AAW1KQC1_SAPOF</name>
<gene>
    <name evidence="1" type="ORF">RND81_05G046100</name>
</gene>
<organism evidence="1 2">
    <name type="scientific">Saponaria officinalis</name>
    <name type="common">Common soapwort</name>
    <name type="synonym">Lychnis saponaria</name>
    <dbReference type="NCBI Taxonomy" id="3572"/>
    <lineage>
        <taxon>Eukaryota</taxon>
        <taxon>Viridiplantae</taxon>
        <taxon>Streptophyta</taxon>
        <taxon>Embryophyta</taxon>
        <taxon>Tracheophyta</taxon>
        <taxon>Spermatophyta</taxon>
        <taxon>Magnoliopsida</taxon>
        <taxon>eudicotyledons</taxon>
        <taxon>Gunneridae</taxon>
        <taxon>Pentapetalae</taxon>
        <taxon>Caryophyllales</taxon>
        <taxon>Caryophyllaceae</taxon>
        <taxon>Caryophylleae</taxon>
        <taxon>Saponaria</taxon>
    </lineage>
</organism>
<dbReference type="AlphaFoldDB" id="A0AAW1KQC1"/>
<sequence>MGLNSGYENVKTTVLSMDPLPSINKALALQKIERQSQIADAVDILAEANEYVVGRQPDDFKPDFKKPRLEYVGSGGKKCSHCNASGHNTDEWFKLKDCSFCGKKVHVRDICFRLRNSTAGRYSGSKGRIHF</sequence>
<comment type="caution">
    <text evidence="1">The sequence shown here is derived from an EMBL/GenBank/DDBJ whole genome shotgun (WGS) entry which is preliminary data.</text>
</comment>
<protein>
    <submittedName>
        <fullName evidence="1">Uncharacterized protein</fullName>
    </submittedName>
</protein>
<accession>A0AAW1KQC1</accession>
<dbReference type="PANTHER" id="PTHR34222:SF99">
    <property type="entry name" value="PROTEIN, PUTATIVE-RELATED"/>
    <property type="match status" value="1"/>
</dbReference>
<reference evidence="1" key="1">
    <citation type="submission" date="2024-03" db="EMBL/GenBank/DDBJ databases">
        <title>WGS assembly of Saponaria officinalis var. Norfolk2.</title>
        <authorList>
            <person name="Jenkins J."/>
            <person name="Shu S."/>
            <person name="Grimwood J."/>
            <person name="Barry K."/>
            <person name="Goodstein D."/>
            <person name="Schmutz J."/>
            <person name="Leebens-Mack J."/>
            <person name="Osbourn A."/>
        </authorList>
    </citation>
    <scope>NUCLEOTIDE SEQUENCE [LARGE SCALE GENOMIC DNA]</scope>
    <source>
        <strain evidence="1">JIC</strain>
    </source>
</reference>
<keyword evidence="2" id="KW-1185">Reference proteome</keyword>
<proteinExistence type="predicted"/>
<dbReference type="Proteomes" id="UP001443914">
    <property type="component" value="Unassembled WGS sequence"/>
</dbReference>
<evidence type="ECO:0000313" key="2">
    <source>
        <dbReference type="Proteomes" id="UP001443914"/>
    </source>
</evidence>
<dbReference type="EMBL" id="JBDFQZ010000005">
    <property type="protein sequence ID" value="KAK9724075.1"/>
    <property type="molecule type" value="Genomic_DNA"/>
</dbReference>